<reference evidence="2" key="1">
    <citation type="submission" date="2023-08" db="EMBL/GenBank/DDBJ databases">
        <title>Chromosome-level Genome Assembly of mud carp (Cirrhinus molitorella).</title>
        <authorList>
            <person name="Liu H."/>
        </authorList>
    </citation>
    <scope>NUCLEOTIDE SEQUENCE</scope>
    <source>
        <strain evidence="2">Prfri</strain>
        <tissue evidence="2">Muscle</tissue>
    </source>
</reference>
<evidence type="ECO:0000256" key="1">
    <source>
        <dbReference type="SAM" id="MobiDB-lite"/>
    </source>
</evidence>
<organism evidence="2 3">
    <name type="scientific">Cirrhinus molitorella</name>
    <name type="common">mud carp</name>
    <dbReference type="NCBI Taxonomy" id="172907"/>
    <lineage>
        <taxon>Eukaryota</taxon>
        <taxon>Metazoa</taxon>
        <taxon>Chordata</taxon>
        <taxon>Craniata</taxon>
        <taxon>Vertebrata</taxon>
        <taxon>Euteleostomi</taxon>
        <taxon>Actinopterygii</taxon>
        <taxon>Neopterygii</taxon>
        <taxon>Teleostei</taxon>
        <taxon>Ostariophysi</taxon>
        <taxon>Cypriniformes</taxon>
        <taxon>Cyprinidae</taxon>
        <taxon>Labeoninae</taxon>
        <taxon>Labeonini</taxon>
        <taxon>Cirrhinus</taxon>
    </lineage>
</organism>
<proteinExistence type="predicted"/>
<protein>
    <submittedName>
        <fullName evidence="2">Uncharacterized protein</fullName>
    </submittedName>
</protein>
<dbReference type="Proteomes" id="UP001187343">
    <property type="component" value="Unassembled WGS sequence"/>
</dbReference>
<gene>
    <name evidence="2" type="ORF">Q8A67_018709</name>
</gene>
<sequence>MQTPQGATVADRSLGPEIQGPPTPQPGPRQARPYQATAKRPALNRASRPGVRNHQCTGGRGHSPPAGHGGGSSTPLRYHIPACDVRQLPSPHEAPGAVNIDAVSNRISFTTTFGEEKKMLMEKEPVSPLMLFTDNETSGCCIHPTTGLQFPSLHVAEGALTQQQPPSKQYRRACHRQGAQPIERVLAAELAA</sequence>
<comment type="caution">
    <text evidence="2">The sequence shown here is derived from an EMBL/GenBank/DDBJ whole genome shotgun (WGS) entry which is preliminary data.</text>
</comment>
<evidence type="ECO:0000313" key="2">
    <source>
        <dbReference type="EMBL" id="KAK2881441.1"/>
    </source>
</evidence>
<keyword evidence="3" id="KW-1185">Reference proteome</keyword>
<dbReference type="EMBL" id="JAUYZG010000018">
    <property type="protein sequence ID" value="KAK2881441.1"/>
    <property type="molecule type" value="Genomic_DNA"/>
</dbReference>
<name>A0AA88TF06_9TELE</name>
<evidence type="ECO:0000313" key="3">
    <source>
        <dbReference type="Proteomes" id="UP001187343"/>
    </source>
</evidence>
<feature type="region of interest" description="Disordered" evidence="1">
    <location>
        <begin position="1"/>
        <end position="75"/>
    </location>
</feature>
<dbReference type="AlphaFoldDB" id="A0AA88TF06"/>
<accession>A0AA88TF06</accession>